<gene>
    <name evidence="2" type="ORF">EA187_04475</name>
</gene>
<evidence type="ECO:0000256" key="1">
    <source>
        <dbReference type="SAM" id="Phobius"/>
    </source>
</evidence>
<keyword evidence="1" id="KW-1133">Transmembrane helix</keyword>
<feature type="transmembrane region" description="Helical" evidence="1">
    <location>
        <begin position="82"/>
        <end position="104"/>
    </location>
</feature>
<keyword evidence="1" id="KW-0812">Transmembrane</keyword>
<sequence>MARRSDTRIEKPSSGAEATMELMVEAGGWPAGSAMIGVGVWVMFGLWWLALARRGETVAVRLASFGVVMGAGLAGGGVVGHWLGGGASSLGAVMGAGVVGVVAWSRCKDRQRRADWLAGALVAGFAGLAMARIGCVFEGCDFGDVLPPGDGLIVQRHAAGTAAWELQVLTGKLSSAASWSRPTRPFAPMMVATFMLGSLGTAFAWRRFGSRSGGVAAIGSLTLGLAACVEVTRAAESVSRRVGDNPASVLLYGAGALALALLALQWWRNGRSPLRMTPESGGLE</sequence>
<reference evidence="2 3" key="1">
    <citation type="submission" date="2019-01" db="EMBL/GenBank/DDBJ databases">
        <title>Lujinxingia litoralis gen. nov., sp. nov. and Lujinxingia sediminis gen. nov., sp. nov., new members in the order Bradymonadales, isolated from coastal sediment.</title>
        <authorList>
            <person name="Li C.-M."/>
        </authorList>
    </citation>
    <scope>NUCLEOTIDE SEQUENCE [LARGE SCALE GENOMIC DNA]</scope>
    <source>
        <strain evidence="2 3">SEH01</strain>
    </source>
</reference>
<dbReference type="Proteomes" id="UP000282926">
    <property type="component" value="Unassembled WGS sequence"/>
</dbReference>
<feature type="transmembrane region" description="Helical" evidence="1">
    <location>
        <begin position="247"/>
        <end position="267"/>
    </location>
</feature>
<proteinExistence type="predicted"/>
<keyword evidence="3" id="KW-1185">Reference proteome</keyword>
<protein>
    <recommendedName>
        <fullName evidence="4">Prolipoprotein diacylglyceryl transferase</fullName>
    </recommendedName>
</protein>
<feature type="transmembrane region" description="Helical" evidence="1">
    <location>
        <begin position="58"/>
        <end position="76"/>
    </location>
</feature>
<comment type="caution">
    <text evidence="2">The sequence shown here is derived from an EMBL/GenBank/DDBJ whole genome shotgun (WGS) entry which is preliminary data.</text>
</comment>
<feature type="transmembrane region" description="Helical" evidence="1">
    <location>
        <begin position="29"/>
        <end position="51"/>
    </location>
</feature>
<keyword evidence="1" id="KW-0472">Membrane</keyword>
<organism evidence="2 3">
    <name type="scientific">Lujinxingia sediminis</name>
    <dbReference type="NCBI Taxonomy" id="2480984"/>
    <lineage>
        <taxon>Bacteria</taxon>
        <taxon>Deltaproteobacteria</taxon>
        <taxon>Bradymonadales</taxon>
        <taxon>Lujinxingiaceae</taxon>
        <taxon>Lujinxingia</taxon>
    </lineage>
</organism>
<evidence type="ECO:0008006" key="4">
    <source>
        <dbReference type="Google" id="ProtNLM"/>
    </source>
</evidence>
<accession>A0ABY0CXT9</accession>
<feature type="transmembrane region" description="Helical" evidence="1">
    <location>
        <begin position="212"/>
        <end position="235"/>
    </location>
</feature>
<evidence type="ECO:0000313" key="3">
    <source>
        <dbReference type="Proteomes" id="UP000282926"/>
    </source>
</evidence>
<dbReference type="EMBL" id="SADD01000001">
    <property type="protein sequence ID" value="RVU48691.1"/>
    <property type="molecule type" value="Genomic_DNA"/>
</dbReference>
<feature type="transmembrane region" description="Helical" evidence="1">
    <location>
        <begin position="186"/>
        <end position="205"/>
    </location>
</feature>
<name>A0ABY0CXT9_9DELT</name>
<dbReference type="RefSeq" id="WP_127779301.1">
    <property type="nucleotide sequence ID" value="NZ_SADD01000001.1"/>
</dbReference>
<feature type="transmembrane region" description="Helical" evidence="1">
    <location>
        <begin position="116"/>
        <end position="134"/>
    </location>
</feature>
<evidence type="ECO:0000313" key="2">
    <source>
        <dbReference type="EMBL" id="RVU48691.1"/>
    </source>
</evidence>